<feature type="domain" description="Pyridoxamine 5'-phosphate oxidase N-terminal" evidence="3">
    <location>
        <begin position="27"/>
        <end position="125"/>
    </location>
</feature>
<dbReference type="InterPro" id="IPR052019">
    <property type="entry name" value="F420H2_bilvrd_red/Heme_oxyg"/>
</dbReference>
<dbReference type="EMBL" id="CABVGP010000003">
    <property type="protein sequence ID" value="VVJ23077.1"/>
    <property type="molecule type" value="Genomic_DNA"/>
</dbReference>
<keyword evidence="5" id="KW-1185">Reference proteome</keyword>
<dbReference type="Gene3D" id="2.30.110.10">
    <property type="entry name" value="Electron Transport, Fmn-binding Protein, Chain A"/>
    <property type="match status" value="1"/>
</dbReference>
<accession>A0A6I8LZY9</accession>
<evidence type="ECO:0000313" key="5">
    <source>
        <dbReference type="Proteomes" id="UP000399805"/>
    </source>
</evidence>
<reference evidence="4 5" key="1">
    <citation type="submission" date="2019-09" db="EMBL/GenBank/DDBJ databases">
        <authorList>
            <person name="Leyn A S."/>
        </authorList>
    </citation>
    <scope>NUCLEOTIDE SEQUENCE [LARGE SCALE GENOMIC DNA]</scope>
    <source>
        <strain evidence="4">AA231_1</strain>
    </source>
</reference>
<dbReference type="InterPro" id="IPR012349">
    <property type="entry name" value="Split_barrel_FMN-bd"/>
</dbReference>
<sequence>MPCGYLDHTTDDQGAPMAEPKLSDRSAERIGWLTTVTPKGRPAPRPVWFVLDGADIVVFSKPDTAKLRHIEANPEVSFHLNGNESGGAILVVNGKAHVEEGKASEAPGYLDKYGPAYAAIGFETPDAFDAEYSVRIRLVPDRTWGW</sequence>
<evidence type="ECO:0000256" key="1">
    <source>
        <dbReference type="ARBA" id="ARBA00023002"/>
    </source>
</evidence>
<dbReference type="GO" id="GO:0070967">
    <property type="term" value="F:coenzyme F420 binding"/>
    <property type="evidence" value="ECO:0007669"/>
    <property type="project" value="TreeGrafter"/>
</dbReference>
<dbReference type="PANTHER" id="PTHR35176:SF6">
    <property type="entry name" value="HEME OXYGENASE HI_0854-RELATED"/>
    <property type="match status" value="1"/>
</dbReference>
<name>A0A6I8LZY9_9PSEU</name>
<evidence type="ECO:0000256" key="2">
    <source>
        <dbReference type="SAM" id="MobiDB-lite"/>
    </source>
</evidence>
<organism evidence="4 5">
    <name type="scientific">Amycolatopsis camponoti</name>
    <dbReference type="NCBI Taxonomy" id="2606593"/>
    <lineage>
        <taxon>Bacteria</taxon>
        <taxon>Bacillati</taxon>
        <taxon>Actinomycetota</taxon>
        <taxon>Actinomycetes</taxon>
        <taxon>Pseudonocardiales</taxon>
        <taxon>Pseudonocardiaceae</taxon>
        <taxon>Amycolatopsis</taxon>
    </lineage>
</organism>
<feature type="region of interest" description="Disordered" evidence="2">
    <location>
        <begin position="1"/>
        <end position="24"/>
    </location>
</feature>
<keyword evidence="1" id="KW-0560">Oxidoreductase</keyword>
<dbReference type="GO" id="GO:0005829">
    <property type="term" value="C:cytosol"/>
    <property type="evidence" value="ECO:0007669"/>
    <property type="project" value="TreeGrafter"/>
</dbReference>
<dbReference type="GO" id="GO:0016627">
    <property type="term" value="F:oxidoreductase activity, acting on the CH-CH group of donors"/>
    <property type="evidence" value="ECO:0007669"/>
    <property type="project" value="TreeGrafter"/>
</dbReference>
<dbReference type="InterPro" id="IPR011576">
    <property type="entry name" value="Pyridox_Oxase_N"/>
</dbReference>
<dbReference type="PANTHER" id="PTHR35176">
    <property type="entry name" value="HEME OXYGENASE HI_0854-RELATED"/>
    <property type="match status" value="1"/>
</dbReference>
<evidence type="ECO:0000259" key="3">
    <source>
        <dbReference type="Pfam" id="PF01243"/>
    </source>
</evidence>
<proteinExistence type="predicted"/>
<dbReference type="Pfam" id="PF01243">
    <property type="entry name" value="PNPOx_N"/>
    <property type="match status" value="1"/>
</dbReference>
<dbReference type="Proteomes" id="UP000399805">
    <property type="component" value="Unassembled WGS sequence"/>
</dbReference>
<dbReference type="SUPFAM" id="SSF50475">
    <property type="entry name" value="FMN-binding split barrel"/>
    <property type="match status" value="1"/>
</dbReference>
<dbReference type="AlphaFoldDB" id="A0A6I8LZY9"/>
<evidence type="ECO:0000313" key="4">
    <source>
        <dbReference type="EMBL" id="VVJ23077.1"/>
    </source>
</evidence>
<gene>
    <name evidence="4" type="ORF">AA23TX_07983</name>
</gene>
<protein>
    <recommendedName>
        <fullName evidence="3">Pyridoxamine 5'-phosphate oxidase N-terminal domain-containing protein</fullName>
    </recommendedName>
</protein>